<evidence type="ECO:0000313" key="3">
    <source>
        <dbReference type="Proteomes" id="UP000823046"/>
    </source>
</evidence>
<gene>
    <name evidence="2" type="ORF">IE077_000927</name>
</gene>
<feature type="compositionally biased region" description="Low complexity" evidence="1">
    <location>
        <begin position="1"/>
        <end position="12"/>
    </location>
</feature>
<accession>A0ABQ7J697</accession>
<comment type="caution">
    <text evidence="2">The sequence shown here is derived from an EMBL/GenBank/DDBJ whole genome shotgun (WGS) entry which is preliminary data.</text>
</comment>
<sequence>MSSSSPLLLDPSSTDETTDTRFSTERRLSMNLTPSRTQSFIEQTGNFSSLDVLELDTHSRELLQNLRPTESDGIEPRTLMKSCFGIDKNISSMQLSELCMLGQLCYRARQNLLKKLLSVMNTPSASATDASTVQNFATSPLLHRRQSDRVGDDIRDFLRKRIEKKCVNVLKLRQVWMEAENLKELHKIISDQYHARSAKEVRYNFEESECCFTPNGSDVEEEKVDDIWYTFSEKQRLSANFSSIE</sequence>
<organism evidence="2 3">
    <name type="scientific">Cardiosporidium cionae</name>
    <dbReference type="NCBI Taxonomy" id="476202"/>
    <lineage>
        <taxon>Eukaryota</taxon>
        <taxon>Sar</taxon>
        <taxon>Alveolata</taxon>
        <taxon>Apicomplexa</taxon>
        <taxon>Aconoidasida</taxon>
        <taxon>Nephromycida</taxon>
        <taxon>Cardiosporidium</taxon>
    </lineage>
</organism>
<evidence type="ECO:0000313" key="2">
    <source>
        <dbReference type="EMBL" id="KAF8819501.1"/>
    </source>
</evidence>
<keyword evidence="3" id="KW-1185">Reference proteome</keyword>
<evidence type="ECO:0000256" key="1">
    <source>
        <dbReference type="SAM" id="MobiDB-lite"/>
    </source>
</evidence>
<proteinExistence type="predicted"/>
<feature type="region of interest" description="Disordered" evidence="1">
    <location>
        <begin position="1"/>
        <end position="22"/>
    </location>
</feature>
<protein>
    <submittedName>
        <fullName evidence="2">Uncharacterized protein</fullName>
    </submittedName>
</protein>
<reference evidence="2 3" key="1">
    <citation type="journal article" date="2020" name="bioRxiv">
        <title>Metabolic contributions of an alphaproteobacterial endosymbiont in the apicomplexan Cardiosporidium cionae.</title>
        <authorList>
            <person name="Hunter E.S."/>
            <person name="Paight C.J."/>
            <person name="Lane C.E."/>
        </authorList>
    </citation>
    <scope>NUCLEOTIDE SEQUENCE [LARGE SCALE GENOMIC DNA]</scope>
    <source>
        <strain evidence="2">ESH_2018</strain>
    </source>
</reference>
<name>A0ABQ7J697_9APIC</name>
<dbReference type="EMBL" id="JADAQX010000721">
    <property type="protein sequence ID" value="KAF8819501.1"/>
    <property type="molecule type" value="Genomic_DNA"/>
</dbReference>
<dbReference type="Proteomes" id="UP000823046">
    <property type="component" value="Unassembled WGS sequence"/>
</dbReference>